<keyword evidence="8" id="KW-0812">Transmembrane</keyword>
<dbReference type="Pfam" id="PF08040">
    <property type="entry name" value="NADH_oxidored"/>
    <property type="match status" value="1"/>
</dbReference>
<evidence type="ECO:0000256" key="11">
    <source>
        <dbReference type="ARBA" id="ARBA00022989"/>
    </source>
</evidence>
<organism evidence="16 17">
    <name type="scientific">Piliocolobus tephrosceles</name>
    <name type="common">Ugandan red Colobus</name>
    <dbReference type="NCBI Taxonomy" id="591936"/>
    <lineage>
        <taxon>Eukaryota</taxon>
        <taxon>Metazoa</taxon>
        <taxon>Chordata</taxon>
        <taxon>Craniata</taxon>
        <taxon>Vertebrata</taxon>
        <taxon>Euteleostomi</taxon>
        <taxon>Mammalia</taxon>
        <taxon>Eutheria</taxon>
        <taxon>Euarchontoglires</taxon>
        <taxon>Primates</taxon>
        <taxon>Haplorrhini</taxon>
        <taxon>Catarrhini</taxon>
        <taxon>Cercopithecidae</taxon>
        <taxon>Colobinae</taxon>
        <taxon>Piliocolobus</taxon>
    </lineage>
</organism>
<keyword evidence="6" id="KW-0813">Transport</keyword>
<evidence type="ECO:0000256" key="15">
    <source>
        <dbReference type="ARBA" id="ARBA00033364"/>
    </source>
</evidence>
<evidence type="ECO:0000256" key="13">
    <source>
        <dbReference type="ARBA" id="ARBA00023136"/>
    </source>
</evidence>
<dbReference type="InterPro" id="IPR012575">
    <property type="entry name" value="NDUB1"/>
</dbReference>
<evidence type="ECO:0000256" key="3">
    <source>
        <dbReference type="ARBA" id="ARBA00007393"/>
    </source>
</evidence>
<keyword evidence="10" id="KW-0249">Electron transport</keyword>
<evidence type="ECO:0000256" key="10">
    <source>
        <dbReference type="ARBA" id="ARBA00022982"/>
    </source>
</evidence>
<keyword evidence="13" id="KW-0472">Membrane</keyword>
<name>A0A8C9GHG7_9PRIM</name>
<evidence type="ECO:0000313" key="17">
    <source>
        <dbReference type="Proteomes" id="UP000694416"/>
    </source>
</evidence>
<evidence type="ECO:0000256" key="1">
    <source>
        <dbReference type="ARBA" id="ARBA00003335"/>
    </source>
</evidence>
<proteinExistence type="inferred from homology"/>
<evidence type="ECO:0000313" key="16">
    <source>
        <dbReference type="Ensembl" id="ENSPTEP00000004031.1"/>
    </source>
</evidence>
<keyword evidence="7" id="KW-0679">Respiratory chain</keyword>
<protein>
    <recommendedName>
        <fullName evidence="5">NADH dehydrogenase [ubiquinone] 1 beta subcomplex subunit 1</fullName>
    </recommendedName>
    <alternativeName>
        <fullName evidence="15">Complex I-MNLL</fullName>
    </alternativeName>
    <alternativeName>
        <fullName evidence="14">NADH-ubiquinone oxidoreductase MNLL subunit</fullName>
    </alternativeName>
</protein>
<evidence type="ECO:0000256" key="14">
    <source>
        <dbReference type="ARBA" id="ARBA00030377"/>
    </source>
</evidence>
<sequence length="62" mass="7410">MLNLHPSMGILVRIGFVFVCYLKRKNNEKLTAFWKKSMLFKRELRPTEKLLRSKGSFYFLSP</sequence>
<comment type="subunit">
    <text evidence="4">Complex I is composed of 45 different subunits.</text>
</comment>
<evidence type="ECO:0000256" key="6">
    <source>
        <dbReference type="ARBA" id="ARBA00022448"/>
    </source>
</evidence>
<reference evidence="16" key="1">
    <citation type="submission" date="2025-08" db="UniProtKB">
        <authorList>
            <consortium name="Ensembl"/>
        </authorList>
    </citation>
    <scope>IDENTIFICATION</scope>
</reference>
<keyword evidence="12" id="KW-0496">Mitochondrion</keyword>
<evidence type="ECO:0000256" key="4">
    <source>
        <dbReference type="ARBA" id="ARBA00011533"/>
    </source>
</evidence>
<dbReference type="AlphaFoldDB" id="A0A8C9GHG7"/>
<dbReference type="GO" id="GO:0005743">
    <property type="term" value="C:mitochondrial inner membrane"/>
    <property type="evidence" value="ECO:0007669"/>
    <property type="project" value="UniProtKB-SubCell"/>
</dbReference>
<dbReference type="PANTHER" id="PTHR15222:SF2">
    <property type="entry name" value="NADH DEHYDROGENASE [UBIQUINONE] 1 BETA SUBCOMPLEX SUBUNIT 1"/>
    <property type="match status" value="1"/>
</dbReference>
<dbReference type="Ensembl" id="ENSPTET00000006315.1">
    <property type="protein sequence ID" value="ENSPTEP00000004031.1"/>
    <property type="gene ID" value="ENSPTEG00000004765.1"/>
</dbReference>
<comment type="function">
    <text evidence="1">Accessory subunit of the mitochondrial membrane respiratory chain NADH dehydrogenase (Complex I) that is believed not to be involved in catalysis. Complex I functions in the transfer of electrons from NADH to the respiratory chain. The immediate electron acceptor for the enzyme is believed to be ubiquinone.</text>
</comment>
<accession>A0A8C9GHG7</accession>
<evidence type="ECO:0000256" key="2">
    <source>
        <dbReference type="ARBA" id="ARBA00004298"/>
    </source>
</evidence>
<comment type="subcellular location">
    <subcellularLocation>
        <location evidence="2">Mitochondrion inner membrane</location>
        <topology evidence="2">Single-pass membrane protein</topology>
        <orientation evidence="2">Matrix side</orientation>
    </subcellularLocation>
</comment>
<evidence type="ECO:0000256" key="9">
    <source>
        <dbReference type="ARBA" id="ARBA00022792"/>
    </source>
</evidence>
<dbReference type="PANTHER" id="PTHR15222">
    <property type="entry name" value="NADH DEHYDROGENASE [UBIQUINONE] 1 BETA SUBCOMPLEX SUBUNIT 1"/>
    <property type="match status" value="1"/>
</dbReference>
<keyword evidence="11" id="KW-1133">Transmembrane helix</keyword>
<evidence type="ECO:0000256" key="8">
    <source>
        <dbReference type="ARBA" id="ARBA00022692"/>
    </source>
</evidence>
<evidence type="ECO:0000256" key="7">
    <source>
        <dbReference type="ARBA" id="ARBA00022660"/>
    </source>
</evidence>
<evidence type="ECO:0000256" key="12">
    <source>
        <dbReference type="ARBA" id="ARBA00023128"/>
    </source>
</evidence>
<comment type="similarity">
    <text evidence="3">Belongs to the complex I NDUFB1 subunit family.</text>
</comment>
<keyword evidence="9" id="KW-0999">Mitochondrion inner membrane</keyword>
<evidence type="ECO:0000256" key="5">
    <source>
        <dbReference type="ARBA" id="ARBA00018678"/>
    </source>
</evidence>
<dbReference type="Proteomes" id="UP000694416">
    <property type="component" value="Unplaced"/>
</dbReference>
<reference evidence="16" key="2">
    <citation type="submission" date="2025-09" db="UniProtKB">
        <authorList>
            <consortium name="Ensembl"/>
        </authorList>
    </citation>
    <scope>IDENTIFICATION</scope>
</reference>
<keyword evidence="17" id="KW-1185">Reference proteome</keyword>